<evidence type="ECO:0000313" key="8">
    <source>
        <dbReference type="EMBL" id="MDQ7917280.1"/>
    </source>
</evidence>
<dbReference type="GO" id="GO:0016787">
    <property type="term" value="F:hydrolase activity"/>
    <property type="evidence" value="ECO:0007669"/>
    <property type="project" value="UniProtKB-KW"/>
</dbReference>
<dbReference type="SUPFAM" id="SSF52279">
    <property type="entry name" value="Beta-D-glucan exohydrolase, C-terminal domain"/>
    <property type="match status" value="1"/>
</dbReference>
<dbReference type="InterPro" id="IPR012338">
    <property type="entry name" value="Beta-lactam/transpept-like"/>
</dbReference>
<accession>A0ABU1A0Q0</accession>
<dbReference type="InterPro" id="IPR001466">
    <property type="entry name" value="Beta-lactam-related"/>
</dbReference>
<evidence type="ECO:0000256" key="3">
    <source>
        <dbReference type="ARBA" id="ARBA00012663"/>
    </source>
</evidence>
<comment type="similarity">
    <text evidence="2">Belongs to the glycosyl hydrolase 3 family.</text>
</comment>
<dbReference type="InterPro" id="IPR036881">
    <property type="entry name" value="Glyco_hydro_3_C_sf"/>
</dbReference>
<feature type="domain" description="Beta-lactamase-related" evidence="6">
    <location>
        <begin position="594"/>
        <end position="948"/>
    </location>
</feature>
<proteinExistence type="inferred from homology"/>
<dbReference type="InterPro" id="IPR017853">
    <property type="entry name" value="GH"/>
</dbReference>
<evidence type="ECO:0000313" key="9">
    <source>
        <dbReference type="Proteomes" id="UP001230915"/>
    </source>
</evidence>
<dbReference type="PANTHER" id="PTHR30480">
    <property type="entry name" value="BETA-HEXOSAMINIDASE-RELATED"/>
    <property type="match status" value="1"/>
</dbReference>
<dbReference type="Pfam" id="PF00144">
    <property type="entry name" value="Beta-lactamase"/>
    <property type="match status" value="1"/>
</dbReference>
<evidence type="ECO:0000259" key="6">
    <source>
        <dbReference type="Pfam" id="PF00144"/>
    </source>
</evidence>
<sequence length="971" mass="110440">MKFLLRTLFILLVIPNIFAQKVSPLLSEDTVDQKKWVDSLYADMSLEEKIGQLFMVDIFSSKGDAAADNIKKLIDDYHIGGVIFSKGGPQQQAKMNNEFQKLSRIPLLIGMDAEWGLAMRLDSTYAFPWNMTLGALEDNQLIERVGQRIAKHSKRLGVHINFAPVVDINTNPENPIIGNRSFGENKERVTQKALAFMKGMHKENVLSSAKHFPGHGDTDTDSHKALPTLNFTKKRLDSLELYPYYKMIQEGVSSIMVGHLNVPALEPRKNFPSSLSKKIITELLRDSLHYKGLVFTDALNMRGVADFDEPGEIDLAAFLAGNDILLISENIPKAHALLVEAYQEDVISEERLAFSVKKILQAKYKVGLSHYQPVETAYLVEELNTVLDDALYEQVIEKAITVIKNDKAIMPIKDLKHKKIAYVSLGDDKGEDFYNQLQKYTQVDHIQKQHLGSLLTTLKDYNYVIVGHHTSNDNPWKSYKFTQKELVWLYEISRLNTTVLASFARPYSILDLKTTTNLEGIVLGYQNSKIAQEKVAQMLFGAIGAEGRLPVTVGDDFPEGTKYITKPLKRLSYGLPETVGMNSANLNKISALAQKVIDEKMAPGTQLLVARKGKVIYQKNFGYHTYENKIPVSDTTIYDLASLTKILASLPLIMELKEKGVIQLNTKLKEILPELEGTNKANITLKEMLSHYARLKAWIPFYIGTLDAETKKASVKYFRPQPDELFNVKVADQFYMRKDINDSIFKQIVDSDLRKRKQYKYSDLPYYILKKYLETYYDSSLDQLTQEKFYKDLGANHMGYLPLERFDKDQIPPTEIDDYWRKQKIQGYVHDQGAAMQDGVGGHAGLFSNSNDVAKIMQMYLNNGYYGGKRFFTQETLETFNKCYYCEEDVRRGVGFDKPQLGTLGPTCGCISMKSFGHSGFTGTYAWADPEEEIVYVFLSNRTFPDATNRKLISEDIRTKIQQLIYESIMY</sequence>
<dbReference type="RefSeq" id="WP_308863990.1">
    <property type="nucleotide sequence ID" value="NZ_JAVHUL010000014.1"/>
</dbReference>
<gene>
    <name evidence="8" type="ORF">RBU60_06805</name>
</gene>
<keyword evidence="5" id="KW-0326">Glycosidase</keyword>
<dbReference type="InterPro" id="IPR001764">
    <property type="entry name" value="Glyco_hydro_3_N"/>
</dbReference>
<reference evidence="8 9" key="1">
    <citation type="submission" date="2023-08" db="EMBL/GenBank/DDBJ databases">
        <title>Mesonia sp. MT50, isolated from deep-sea sediment of the Mariana Trench.</title>
        <authorList>
            <person name="Fu H."/>
        </authorList>
    </citation>
    <scope>NUCLEOTIDE SEQUENCE [LARGE SCALE GENOMIC DNA]</scope>
    <source>
        <strain evidence="8 9">MT50</strain>
    </source>
</reference>
<dbReference type="Gene3D" id="3.20.20.300">
    <property type="entry name" value="Glycoside hydrolase, family 3, N-terminal domain"/>
    <property type="match status" value="1"/>
</dbReference>
<comment type="caution">
    <text evidence="8">The sequence shown here is derived from an EMBL/GenBank/DDBJ whole genome shotgun (WGS) entry which is preliminary data.</text>
</comment>
<dbReference type="SUPFAM" id="SSF51445">
    <property type="entry name" value="(Trans)glycosidases"/>
    <property type="match status" value="1"/>
</dbReference>
<dbReference type="EC" id="3.2.1.52" evidence="3"/>
<dbReference type="PANTHER" id="PTHR30480:SF13">
    <property type="entry name" value="BETA-HEXOSAMINIDASE"/>
    <property type="match status" value="1"/>
</dbReference>
<evidence type="ECO:0000256" key="4">
    <source>
        <dbReference type="ARBA" id="ARBA00022801"/>
    </source>
</evidence>
<keyword evidence="9" id="KW-1185">Reference proteome</keyword>
<dbReference type="InterPro" id="IPR036962">
    <property type="entry name" value="Glyco_hydro_3_N_sf"/>
</dbReference>
<evidence type="ECO:0000256" key="5">
    <source>
        <dbReference type="ARBA" id="ARBA00023295"/>
    </source>
</evidence>
<keyword evidence="4 8" id="KW-0378">Hydrolase</keyword>
<dbReference type="Gene3D" id="3.40.710.10">
    <property type="entry name" value="DD-peptidase/beta-lactamase superfamily"/>
    <property type="match status" value="1"/>
</dbReference>
<dbReference type="Gene3D" id="3.40.50.1700">
    <property type="entry name" value="Glycoside hydrolase family 3 C-terminal domain"/>
    <property type="match status" value="1"/>
</dbReference>
<dbReference type="SUPFAM" id="SSF56601">
    <property type="entry name" value="beta-lactamase/transpeptidase-like"/>
    <property type="match status" value="1"/>
</dbReference>
<dbReference type="InterPro" id="IPR050226">
    <property type="entry name" value="NagZ_Beta-hexosaminidase"/>
</dbReference>
<dbReference type="Proteomes" id="UP001230915">
    <property type="component" value="Unassembled WGS sequence"/>
</dbReference>
<comment type="catalytic activity">
    <reaction evidence="1">
        <text>Hydrolysis of terminal non-reducing N-acetyl-D-hexosamine residues in N-acetyl-beta-D-hexosaminides.</text>
        <dbReference type="EC" id="3.2.1.52"/>
    </reaction>
</comment>
<evidence type="ECO:0000256" key="1">
    <source>
        <dbReference type="ARBA" id="ARBA00001231"/>
    </source>
</evidence>
<dbReference type="Pfam" id="PF00933">
    <property type="entry name" value="Glyco_hydro_3"/>
    <property type="match status" value="1"/>
</dbReference>
<evidence type="ECO:0000256" key="2">
    <source>
        <dbReference type="ARBA" id="ARBA00005336"/>
    </source>
</evidence>
<protein>
    <recommendedName>
        <fullName evidence="3">beta-N-acetylhexosaminidase</fullName>
        <ecNumber evidence="3">3.2.1.52</ecNumber>
    </recommendedName>
</protein>
<feature type="domain" description="Glycoside hydrolase family 3 N-terminal" evidence="7">
    <location>
        <begin position="46"/>
        <end position="361"/>
    </location>
</feature>
<dbReference type="EMBL" id="JAVHUL010000014">
    <property type="protein sequence ID" value="MDQ7917280.1"/>
    <property type="molecule type" value="Genomic_DNA"/>
</dbReference>
<name>A0ABU1A0Q0_9FLAO</name>
<evidence type="ECO:0000259" key="7">
    <source>
        <dbReference type="Pfam" id="PF00933"/>
    </source>
</evidence>
<organism evidence="8 9">
    <name type="scientific">Mesonia profundi</name>
    <dbReference type="NCBI Taxonomy" id="3070998"/>
    <lineage>
        <taxon>Bacteria</taxon>
        <taxon>Pseudomonadati</taxon>
        <taxon>Bacteroidota</taxon>
        <taxon>Flavobacteriia</taxon>
        <taxon>Flavobacteriales</taxon>
        <taxon>Flavobacteriaceae</taxon>
        <taxon>Mesonia</taxon>
    </lineage>
</organism>